<dbReference type="AlphaFoldDB" id="A0A2W1FSX4"/>
<dbReference type="InterPro" id="IPR009288">
    <property type="entry name" value="AIG2-like_dom"/>
</dbReference>
<keyword evidence="2" id="KW-0808">Transferase</keyword>
<evidence type="ECO:0000256" key="3">
    <source>
        <dbReference type="ARBA" id="ARBA00030602"/>
    </source>
</evidence>
<reference evidence="8" key="4">
    <citation type="journal article" date="2022" name="Microb. Genom.">
        <title>A global pangenome for the wheat fungal pathogen Pyrenophora tritici-repentis and prediction of effector protein structural homology.</title>
        <authorList>
            <person name="Moolhuijzen P.M."/>
            <person name="See P.T."/>
            <person name="Shi G."/>
            <person name="Powell H.R."/>
            <person name="Cockram J."/>
            <person name="Jorgensen L.N."/>
            <person name="Benslimane H."/>
            <person name="Strelkov S.E."/>
            <person name="Turner J."/>
            <person name="Liu Z."/>
            <person name="Moffat C.S."/>
        </authorList>
    </citation>
    <scope>NUCLEOTIDE SEQUENCE [LARGE SCALE GENOMIC DNA]</scope>
</reference>
<evidence type="ECO:0000313" key="6">
    <source>
        <dbReference type="EMBL" id="KAI1510345.1"/>
    </source>
</evidence>
<feature type="domain" description="Gamma-glutamylcyclotransferase AIG2-like" evidence="4">
    <location>
        <begin position="14"/>
        <end position="130"/>
    </location>
</feature>
<evidence type="ECO:0000313" key="7">
    <source>
        <dbReference type="Proteomes" id="UP000245464"/>
    </source>
</evidence>
<name>A0A2W1FSX4_9PLEO</name>
<reference evidence="5 7" key="1">
    <citation type="journal article" date="2018" name="BMC Genomics">
        <title>Comparative genomics of the wheat fungal pathogen Pyrenophora tritici-repentis reveals chromosomal variations and genome plasticity.</title>
        <authorList>
            <person name="Moolhuijzen P."/>
            <person name="See P.T."/>
            <person name="Hane J.K."/>
            <person name="Shi G."/>
            <person name="Liu Z."/>
            <person name="Oliver R.P."/>
            <person name="Moffat C.S."/>
        </authorList>
    </citation>
    <scope>NUCLEOTIDE SEQUENCE [LARGE SCALE GENOMIC DNA]</scope>
    <source>
        <strain evidence="5">M4</strain>
    </source>
</reference>
<dbReference type="CDD" id="cd06661">
    <property type="entry name" value="GGCT_like"/>
    <property type="match status" value="1"/>
</dbReference>
<sequence length="144" mass="16845">MKEQAVNRWQPQPMFFYGTLQAPEILAFVLNLQDLPALKPATIKGYKMKMIGVYPTLIPNGSEEDIVQGFVWDVQTEEMFERLVEYETDMYKWEVCKAETQGRQEETAVVEDCRVFIWGGEKDSALLQEGTFDLGDYKRKFWKE</sequence>
<keyword evidence="8" id="KW-1185">Reference proteome</keyword>
<dbReference type="OrthoDB" id="3262926at2759"/>
<evidence type="ECO:0000256" key="1">
    <source>
        <dbReference type="ARBA" id="ARBA00008861"/>
    </source>
</evidence>
<organism evidence="5 7">
    <name type="scientific">Pyrenophora tritici-repentis</name>
    <dbReference type="NCBI Taxonomy" id="45151"/>
    <lineage>
        <taxon>Eukaryota</taxon>
        <taxon>Fungi</taxon>
        <taxon>Dikarya</taxon>
        <taxon>Ascomycota</taxon>
        <taxon>Pezizomycotina</taxon>
        <taxon>Dothideomycetes</taxon>
        <taxon>Pleosporomycetidae</taxon>
        <taxon>Pleosporales</taxon>
        <taxon>Pleosporineae</taxon>
        <taxon>Pleosporaceae</taxon>
        <taxon>Pyrenophora</taxon>
    </lineage>
</organism>
<dbReference type="SUPFAM" id="SSF110857">
    <property type="entry name" value="Gamma-glutamyl cyclotransferase-like"/>
    <property type="match status" value="1"/>
</dbReference>
<dbReference type="OMA" id="AYTWHRC"/>
<proteinExistence type="inferred from homology"/>
<dbReference type="InterPro" id="IPR045038">
    <property type="entry name" value="AIG2-like"/>
</dbReference>
<comment type="similarity">
    <text evidence="1">Belongs to the gamma-glutamylcyclotransferase family.</text>
</comment>
<gene>
    <name evidence="6" type="ORF">Ptr86124_010791</name>
    <name evidence="5" type="ORF">PtrM4_119540</name>
</gene>
<dbReference type="Pfam" id="PF06094">
    <property type="entry name" value="GGACT"/>
    <property type="match status" value="1"/>
</dbReference>
<evidence type="ECO:0000313" key="5">
    <source>
        <dbReference type="EMBL" id="KAF7569539.1"/>
    </source>
</evidence>
<dbReference type="Proteomes" id="UP000245464">
    <property type="component" value="Chromosome 6"/>
</dbReference>
<evidence type="ECO:0000313" key="8">
    <source>
        <dbReference type="Proteomes" id="UP000249757"/>
    </source>
</evidence>
<dbReference type="InterPro" id="IPR036568">
    <property type="entry name" value="GGCT-like_sf"/>
</dbReference>
<evidence type="ECO:0000256" key="2">
    <source>
        <dbReference type="ARBA" id="ARBA00022679"/>
    </source>
</evidence>
<reference evidence="6" key="3">
    <citation type="journal article" date="2022" name="bioRxiv">
        <title>A global pangenome for the wheat fungal pathogen Pyrenophora tritici-repentis and prediction of effector protein structural homology.</title>
        <authorList>
            <person name="Moolhuijzen P."/>
            <person name="See P.T."/>
            <person name="Shi G."/>
            <person name="Powell H.R."/>
            <person name="Cockram J."/>
            <person name="Jorgensen L.N."/>
            <person name="Benslimane H."/>
            <person name="Strelkov S.E."/>
            <person name="Turner J."/>
            <person name="Liu Z."/>
            <person name="Moffat C.S."/>
        </authorList>
    </citation>
    <scope>NUCLEOTIDE SEQUENCE</scope>
    <source>
        <strain evidence="6">86-124</strain>
    </source>
</reference>
<dbReference type="GO" id="GO:0016740">
    <property type="term" value="F:transferase activity"/>
    <property type="evidence" value="ECO:0007669"/>
    <property type="project" value="UniProtKB-KW"/>
</dbReference>
<reference evidence="6" key="2">
    <citation type="submission" date="2021-05" db="EMBL/GenBank/DDBJ databases">
        <authorList>
            <person name="Moolhuijzen P.M."/>
            <person name="Moffat C.S."/>
        </authorList>
    </citation>
    <scope>NUCLEOTIDE SEQUENCE</scope>
    <source>
        <strain evidence="6">86-124</strain>
    </source>
</reference>
<dbReference type="Gene3D" id="3.10.490.10">
    <property type="entry name" value="Gamma-glutamyl cyclotransferase-like"/>
    <property type="match status" value="1"/>
</dbReference>
<comment type="caution">
    <text evidence="5">The sequence shown here is derived from an EMBL/GenBank/DDBJ whole genome shotgun (WGS) entry which is preliminary data.</text>
</comment>
<dbReference type="InterPro" id="IPR013024">
    <property type="entry name" value="GGCT-like"/>
</dbReference>
<dbReference type="Proteomes" id="UP000249757">
    <property type="component" value="Unassembled WGS sequence"/>
</dbReference>
<dbReference type="EMBL" id="NRDI02000017">
    <property type="protein sequence ID" value="KAI1510345.1"/>
    <property type="molecule type" value="Genomic_DNA"/>
</dbReference>
<evidence type="ECO:0000259" key="4">
    <source>
        <dbReference type="Pfam" id="PF06094"/>
    </source>
</evidence>
<dbReference type="PANTHER" id="PTHR31544:SF4">
    <property type="entry name" value="GAMMA-GLUTAMYLCYCLOTRANSFERASE-RELATED"/>
    <property type="match status" value="1"/>
</dbReference>
<protein>
    <recommendedName>
        <fullName evidence="3">Putative gamma-glutamylcyclotransferase</fullName>
    </recommendedName>
</protein>
<dbReference type="PANTHER" id="PTHR31544">
    <property type="entry name" value="AIG2-LIKE PROTEIN D"/>
    <property type="match status" value="1"/>
</dbReference>
<dbReference type="EMBL" id="NQIK02000006">
    <property type="protein sequence ID" value="KAF7569539.1"/>
    <property type="molecule type" value="Genomic_DNA"/>
</dbReference>
<accession>A0A2W1FSX4</accession>